<dbReference type="SUPFAM" id="SSF51445">
    <property type="entry name" value="(Trans)glycosidases"/>
    <property type="match status" value="1"/>
</dbReference>
<name>A0A316V8H6_9BASI</name>
<accession>A0A316V8H6</accession>
<dbReference type="Pfam" id="PF16862">
    <property type="entry name" value="Glyco_hydro_79C"/>
    <property type="match status" value="1"/>
</dbReference>
<evidence type="ECO:0000256" key="1">
    <source>
        <dbReference type="SAM" id="MobiDB-lite"/>
    </source>
</evidence>
<dbReference type="AlphaFoldDB" id="A0A316V8H6"/>
<sequence length="603" mass="64028">MLHSTSAQSLSATPASSQSGAGTSLSPVLGPSYAGVGIEPTNLFDYLGTTIANNLTYNLLSTLGGYTGVPPHLRIGGNSGDNIIYNSGSQYNGYQVYNNPSASGPGTIKTDAYIVGSGYYQVMNLLPKGTPITYGLNMAYEGTDYLTQIENQANVAVTTLKNATLVGFEIGNEPDLYVQNGYRPSGWTATNFGTEWAGRVSAIYSNVLQKMNLPTNFFEPPATATTATKSGQQYRISNLVNTDVATQNGIYVAGWNQHDYYYYVNVSDYTLTLSLLLDTSTLVTQLTEWKGQAAQAVVTGKPYYLREFGSVGPTGLQGITNVFANTLWTLNALLYCATIQMNSVQIHMTSNSYASPWQPIPFNGEQPHVRTTYYAFAALAQVIGKSCTTRVAPVTLNNVPSAYTNNVNVYAVYQFGNLRSLVMINTKASYSGSTGGTMNFQFNLPSQSGQTLHLSTLTAAGVDSTSNTTWNGISYEQSGDGTATVTDSSDHTVQISSSGSISIPVRDSQAVVAAFNGKVGDEQNVDTSACQTLATKPEGGENTGQTQSGDASSAPVFGASSPAPTFKATGGFMSSAKMDSTVPTFAILIPTILCILLQVLRLD</sequence>
<dbReference type="EMBL" id="KZ819604">
    <property type="protein sequence ID" value="PWN33937.1"/>
    <property type="molecule type" value="Genomic_DNA"/>
</dbReference>
<evidence type="ECO:0000313" key="4">
    <source>
        <dbReference type="EMBL" id="PWN33937.1"/>
    </source>
</evidence>
<feature type="domain" description="Beta-glucuronidase C-terminal" evidence="3">
    <location>
        <begin position="410"/>
        <end position="512"/>
    </location>
</feature>
<feature type="region of interest" description="Disordered" evidence="1">
    <location>
        <begin position="534"/>
        <end position="558"/>
    </location>
</feature>
<dbReference type="InterPro" id="IPR052974">
    <property type="entry name" value="GH79_Enzymes"/>
</dbReference>
<dbReference type="InterPro" id="IPR013780">
    <property type="entry name" value="Glyco_hydro_b"/>
</dbReference>
<evidence type="ECO:0000313" key="5">
    <source>
        <dbReference type="Proteomes" id="UP000245771"/>
    </source>
</evidence>
<dbReference type="Gene3D" id="3.20.20.80">
    <property type="entry name" value="Glycosidases"/>
    <property type="match status" value="1"/>
</dbReference>
<dbReference type="OrthoDB" id="2796951at2759"/>
<dbReference type="PANTHER" id="PTHR36183">
    <property type="entry name" value="BETA-GLUCURONIDASE"/>
    <property type="match status" value="1"/>
</dbReference>
<organism evidence="4 5">
    <name type="scientific">Meira miltonrushii</name>
    <dbReference type="NCBI Taxonomy" id="1280837"/>
    <lineage>
        <taxon>Eukaryota</taxon>
        <taxon>Fungi</taxon>
        <taxon>Dikarya</taxon>
        <taxon>Basidiomycota</taxon>
        <taxon>Ustilaginomycotina</taxon>
        <taxon>Exobasidiomycetes</taxon>
        <taxon>Exobasidiales</taxon>
        <taxon>Brachybasidiaceae</taxon>
        <taxon>Meira</taxon>
    </lineage>
</organism>
<dbReference type="InParanoid" id="A0A316V8H6"/>
<dbReference type="PANTHER" id="PTHR36183:SF2">
    <property type="entry name" value="BETA-GLUCURONIDASE C-TERMINAL DOMAIN-CONTAINING PROTEIN"/>
    <property type="match status" value="1"/>
</dbReference>
<evidence type="ECO:0000259" key="3">
    <source>
        <dbReference type="Pfam" id="PF16862"/>
    </source>
</evidence>
<dbReference type="InterPro" id="IPR031728">
    <property type="entry name" value="GlcAase_C"/>
</dbReference>
<dbReference type="RefSeq" id="XP_025354239.1">
    <property type="nucleotide sequence ID" value="XM_025496586.1"/>
</dbReference>
<keyword evidence="5" id="KW-1185">Reference proteome</keyword>
<reference evidence="4 5" key="1">
    <citation type="journal article" date="2018" name="Mol. Biol. Evol.">
        <title>Broad Genomic Sampling Reveals a Smut Pathogenic Ancestry of the Fungal Clade Ustilaginomycotina.</title>
        <authorList>
            <person name="Kijpornyongpan T."/>
            <person name="Mondo S.J."/>
            <person name="Barry K."/>
            <person name="Sandor L."/>
            <person name="Lee J."/>
            <person name="Lipzen A."/>
            <person name="Pangilinan J."/>
            <person name="LaButti K."/>
            <person name="Hainaut M."/>
            <person name="Henrissat B."/>
            <person name="Grigoriev I.V."/>
            <person name="Spatafora J.W."/>
            <person name="Aime M.C."/>
        </authorList>
    </citation>
    <scope>NUCLEOTIDE SEQUENCE [LARGE SCALE GENOMIC DNA]</scope>
    <source>
        <strain evidence="4 5">MCA 3882</strain>
    </source>
</reference>
<dbReference type="Proteomes" id="UP000245771">
    <property type="component" value="Unassembled WGS sequence"/>
</dbReference>
<keyword evidence="2" id="KW-0472">Membrane</keyword>
<dbReference type="GeneID" id="37018367"/>
<keyword evidence="2" id="KW-1133">Transmembrane helix</keyword>
<feature type="transmembrane region" description="Helical" evidence="2">
    <location>
        <begin position="582"/>
        <end position="600"/>
    </location>
</feature>
<evidence type="ECO:0000256" key="2">
    <source>
        <dbReference type="SAM" id="Phobius"/>
    </source>
</evidence>
<proteinExistence type="predicted"/>
<dbReference type="InterPro" id="IPR017853">
    <property type="entry name" value="GH"/>
</dbReference>
<feature type="region of interest" description="Disordered" evidence="1">
    <location>
        <begin position="1"/>
        <end position="23"/>
    </location>
</feature>
<keyword evidence="2" id="KW-0812">Transmembrane</keyword>
<protein>
    <recommendedName>
        <fullName evidence="3">Beta-glucuronidase C-terminal domain-containing protein</fullName>
    </recommendedName>
</protein>
<dbReference type="Gene3D" id="2.60.40.1180">
    <property type="entry name" value="Golgi alpha-mannosidase II"/>
    <property type="match status" value="1"/>
</dbReference>
<gene>
    <name evidence="4" type="ORF">FA14DRAFT_123602</name>
</gene>